<dbReference type="PANTHER" id="PTHR33070">
    <property type="entry name" value="OS06G0725500 PROTEIN"/>
    <property type="match status" value="1"/>
</dbReference>
<dbReference type="AlphaFoldDB" id="A0AAW1IMK5"/>
<evidence type="ECO:0008006" key="3">
    <source>
        <dbReference type="Google" id="ProtNLM"/>
    </source>
</evidence>
<accession>A0AAW1IMK5</accession>
<dbReference type="Pfam" id="PF03087">
    <property type="entry name" value="BPS1"/>
    <property type="match status" value="1"/>
</dbReference>
<proteinExistence type="predicted"/>
<dbReference type="InterPro" id="IPR004320">
    <property type="entry name" value="BPS1_pln"/>
</dbReference>
<dbReference type="EMBL" id="JBDFQZ010000009">
    <property type="protein sequence ID" value="KAK9690628.1"/>
    <property type="molecule type" value="Genomic_DNA"/>
</dbReference>
<comment type="caution">
    <text evidence="1">The sequence shown here is derived from an EMBL/GenBank/DDBJ whole genome shotgun (WGS) entry which is preliminary data.</text>
</comment>
<name>A0AAW1IMK5_SAPOF</name>
<dbReference type="GO" id="GO:0048367">
    <property type="term" value="P:shoot system development"/>
    <property type="evidence" value="ECO:0007669"/>
    <property type="project" value="InterPro"/>
</dbReference>
<dbReference type="Proteomes" id="UP001443914">
    <property type="component" value="Unassembled WGS sequence"/>
</dbReference>
<evidence type="ECO:0000313" key="2">
    <source>
        <dbReference type="Proteomes" id="UP001443914"/>
    </source>
</evidence>
<protein>
    <recommendedName>
        <fullName evidence="3">DUF241 domain protein</fullName>
    </recommendedName>
</protein>
<reference evidence="1" key="1">
    <citation type="submission" date="2024-03" db="EMBL/GenBank/DDBJ databases">
        <title>WGS assembly of Saponaria officinalis var. Norfolk2.</title>
        <authorList>
            <person name="Jenkins J."/>
            <person name="Shu S."/>
            <person name="Grimwood J."/>
            <person name="Barry K."/>
            <person name="Goodstein D."/>
            <person name="Schmutz J."/>
            <person name="Leebens-Mack J."/>
            <person name="Osbourn A."/>
        </authorList>
    </citation>
    <scope>NUCLEOTIDE SEQUENCE [LARGE SCALE GENOMIC DNA]</scope>
    <source>
        <strain evidence="1">JIC</strain>
    </source>
</reference>
<keyword evidence="2" id="KW-1185">Reference proteome</keyword>
<sequence length="310" mass="35131">MASSPSNQPIRSISLPSRPHPLVPQIDEHLWRLNLIDSEVEDTVSSTSESQISSLGHKLSNLKELYDCLDNFILLPQNQQKLVQFSNVKRVDELIDGSLRLLDVCGNVKDVLSQVKEHTQEIQSSLRRRCSGELSIGGEVYAYMNMRKKSKLICKKCLKNVKGMVKKFKFNSEEYEGNNAVIEVLIKVERVTATIFESLLELILVSGSKSQSYKRSAGLSIIMCKLIMYQNSRNETEELFDNEFEDADSSLSSLMGAQRKRVWINGLQGEKLRGKMVRLESSVQDLDEVLEGLFRCLVRSRATLLNIISQ</sequence>
<gene>
    <name evidence="1" type="ORF">RND81_09G141500</name>
</gene>
<organism evidence="1 2">
    <name type="scientific">Saponaria officinalis</name>
    <name type="common">Common soapwort</name>
    <name type="synonym">Lychnis saponaria</name>
    <dbReference type="NCBI Taxonomy" id="3572"/>
    <lineage>
        <taxon>Eukaryota</taxon>
        <taxon>Viridiplantae</taxon>
        <taxon>Streptophyta</taxon>
        <taxon>Embryophyta</taxon>
        <taxon>Tracheophyta</taxon>
        <taxon>Spermatophyta</taxon>
        <taxon>Magnoliopsida</taxon>
        <taxon>eudicotyledons</taxon>
        <taxon>Gunneridae</taxon>
        <taxon>Pentapetalae</taxon>
        <taxon>Caryophyllales</taxon>
        <taxon>Caryophyllaceae</taxon>
        <taxon>Caryophylleae</taxon>
        <taxon>Saponaria</taxon>
    </lineage>
</organism>
<dbReference type="PANTHER" id="PTHR33070:SF129">
    <property type="entry name" value="DUF241 DOMAIN PROTEIN"/>
    <property type="match status" value="1"/>
</dbReference>
<evidence type="ECO:0000313" key="1">
    <source>
        <dbReference type="EMBL" id="KAK9690628.1"/>
    </source>
</evidence>
<dbReference type="GO" id="GO:0048364">
    <property type="term" value="P:root development"/>
    <property type="evidence" value="ECO:0007669"/>
    <property type="project" value="InterPro"/>
</dbReference>